<comment type="similarity">
    <text evidence="1 4">Belongs to the calycin superfamily. Fatty-acid binding protein (FABP) family.</text>
</comment>
<dbReference type="KEGG" id="tut:107360110"/>
<dbReference type="FunFam" id="2.40.128.20:FF:000001">
    <property type="entry name" value="Fatty acid-binding protein, adipocyte"/>
    <property type="match status" value="1"/>
</dbReference>
<dbReference type="AlphaFoldDB" id="T1K2Q6"/>
<dbReference type="Pfam" id="PF00061">
    <property type="entry name" value="Lipocalin"/>
    <property type="match status" value="1"/>
</dbReference>
<gene>
    <name evidence="6" type="primary">107360110</name>
</gene>
<dbReference type="HOGENOM" id="CLU_113772_0_0_1"/>
<evidence type="ECO:0000256" key="1">
    <source>
        <dbReference type="ARBA" id="ARBA00008390"/>
    </source>
</evidence>
<dbReference type="SUPFAM" id="SSF50814">
    <property type="entry name" value="Lipocalins"/>
    <property type="match status" value="1"/>
</dbReference>
<dbReference type="EMBL" id="CAEY01001367">
    <property type="status" value="NOT_ANNOTATED_CDS"/>
    <property type="molecule type" value="Genomic_DNA"/>
</dbReference>
<dbReference type="PANTHER" id="PTHR11955">
    <property type="entry name" value="FATTY ACID BINDING PROTEIN"/>
    <property type="match status" value="1"/>
</dbReference>
<dbReference type="InterPro" id="IPR000463">
    <property type="entry name" value="Fatty_acid-bd"/>
</dbReference>
<dbReference type="eggNOG" id="KOG4015">
    <property type="taxonomic scope" value="Eukaryota"/>
</dbReference>
<sequence>MSDGFVGDYNLVTSENFDDFLKALGVGMILRKTAGALKPSFHVAKDGEDAFTFKSVSTFKTTEIKFKLGEEFEQKRMDGVLCKCVITKDGNKFIEEQKSDPPAKIVREFNGDELKIVCTCKDAVATRIYKRATK</sequence>
<keyword evidence="7" id="KW-1185">Reference proteome</keyword>
<dbReference type="InterPro" id="IPR031259">
    <property type="entry name" value="ILBP"/>
</dbReference>
<evidence type="ECO:0000256" key="2">
    <source>
        <dbReference type="ARBA" id="ARBA00023121"/>
    </source>
</evidence>
<dbReference type="GO" id="GO:0005504">
    <property type="term" value="F:fatty acid binding"/>
    <property type="evidence" value="ECO:0007669"/>
    <property type="project" value="UniProtKB-ARBA"/>
</dbReference>
<dbReference type="Proteomes" id="UP000015104">
    <property type="component" value="Unassembled WGS sequence"/>
</dbReference>
<dbReference type="InterPro" id="IPR012674">
    <property type="entry name" value="Calycin"/>
</dbReference>
<evidence type="ECO:0000256" key="3">
    <source>
        <dbReference type="ARBA" id="ARBA00068043"/>
    </source>
</evidence>
<dbReference type="PROSITE" id="PS00214">
    <property type="entry name" value="FABP"/>
    <property type="match status" value="1"/>
</dbReference>
<evidence type="ECO:0000313" key="7">
    <source>
        <dbReference type="Proteomes" id="UP000015104"/>
    </source>
</evidence>
<dbReference type="InterPro" id="IPR000566">
    <property type="entry name" value="Lipocln_cytosolic_FA-bd_dom"/>
</dbReference>
<dbReference type="STRING" id="32264.T1K2Q6"/>
<dbReference type="CDD" id="cd00742">
    <property type="entry name" value="FABP"/>
    <property type="match status" value="1"/>
</dbReference>
<name>T1K2Q6_TETUR</name>
<dbReference type="EnsemblMetazoa" id="tetur04g05930.1">
    <property type="protein sequence ID" value="tetur04g05930.1"/>
    <property type="gene ID" value="tetur04g05930"/>
</dbReference>
<dbReference type="OMA" id="DRNCKTT"/>
<evidence type="ECO:0000259" key="5">
    <source>
        <dbReference type="PROSITE" id="PS00214"/>
    </source>
</evidence>
<dbReference type="PRINTS" id="PR00178">
    <property type="entry name" value="FATTYACIDBP"/>
</dbReference>
<dbReference type="OrthoDB" id="354351at2759"/>
<keyword evidence="2" id="KW-0446">Lipid-binding</keyword>
<protein>
    <recommendedName>
        <fullName evidence="3">Fatty acid-binding protein</fullName>
    </recommendedName>
</protein>
<feature type="domain" description="Cytosolic fatty-acid binding proteins" evidence="5">
    <location>
        <begin position="7"/>
        <end position="24"/>
    </location>
</feature>
<dbReference type="Gene3D" id="2.40.128.20">
    <property type="match status" value="1"/>
</dbReference>
<evidence type="ECO:0000313" key="6">
    <source>
        <dbReference type="EnsemblMetazoa" id="tetur04g05930.1"/>
    </source>
</evidence>
<keyword evidence="4" id="KW-0813">Transport</keyword>
<reference evidence="6" key="2">
    <citation type="submission" date="2015-06" db="UniProtKB">
        <authorList>
            <consortium name="EnsemblMetazoa"/>
        </authorList>
    </citation>
    <scope>IDENTIFICATION</scope>
</reference>
<evidence type="ECO:0000256" key="4">
    <source>
        <dbReference type="RuleBase" id="RU003696"/>
    </source>
</evidence>
<reference evidence="7" key="1">
    <citation type="submission" date="2011-08" db="EMBL/GenBank/DDBJ databases">
        <authorList>
            <person name="Rombauts S."/>
        </authorList>
    </citation>
    <scope>NUCLEOTIDE SEQUENCE</scope>
    <source>
        <strain evidence="7">London</strain>
    </source>
</reference>
<accession>T1K2Q6</accession>
<organism evidence="6 7">
    <name type="scientific">Tetranychus urticae</name>
    <name type="common">Two-spotted spider mite</name>
    <dbReference type="NCBI Taxonomy" id="32264"/>
    <lineage>
        <taxon>Eukaryota</taxon>
        <taxon>Metazoa</taxon>
        <taxon>Ecdysozoa</taxon>
        <taxon>Arthropoda</taxon>
        <taxon>Chelicerata</taxon>
        <taxon>Arachnida</taxon>
        <taxon>Acari</taxon>
        <taxon>Acariformes</taxon>
        <taxon>Trombidiformes</taxon>
        <taxon>Prostigmata</taxon>
        <taxon>Eleutherengona</taxon>
        <taxon>Raphignathae</taxon>
        <taxon>Tetranychoidea</taxon>
        <taxon>Tetranychidae</taxon>
        <taxon>Tetranychus</taxon>
    </lineage>
</organism>
<proteinExistence type="inferred from homology"/>